<comment type="PTM">
    <text evidence="8">Cleaved by autocatalysis into a large and a small subunit.</text>
</comment>
<dbReference type="EC" id="3.4.19.13" evidence="8"/>
<evidence type="ECO:0000313" key="10">
    <source>
        <dbReference type="EMBL" id="KUR72146.1"/>
    </source>
</evidence>
<dbReference type="InterPro" id="IPR055262">
    <property type="entry name" value="GGT_CS"/>
</dbReference>
<comment type="caution">
    <text evidence="10">The sequence shown here is derived from an EMBL/GenBank/DDBJ whole genome shotgun (WGS) entry which is preliminary data.</text>
</comment>
<feature type="active site" description="Nucleophile" evidence="6">
    <location>
        <position position="381"/>
    </location>
</feature>
<keyword evidence="8" id="KW-0317">Glutathione biosynthesis</keyword>
<feature type="binding site" evidence="7">
    <location>
        <position position="423"/>
    </location>
    <ligand>
        <name>L-glutamate</name>
        <dbReference type="ChEBI" id="CHEBI:29985"/>
    </ligand>
</feature>
<comment type="subunit">
    <text evidence="8">This enzyme consists of two polypeptide chains, which are synthesized in precursor form from a single polypeptide.</text>
</comment>
<feature type="chain" id="PRO_5007157033" description="Glutathione hydrolase proenzyme" evidence="9">
    <location>
        <begin position="31"/>
        <end position="580"/>
    </location>
</feature>
<feature type="signal peptide" evidence="9">
    <location>
        <begin position="1"/>
        <end position="30"/>
    </location>
</feature>
<evidence type="ECO:0000256" key="7">
    <source>
        <dbReference type="PIRSR" id="PIRSR600101-2"/>
    </source>
</evidence>
<dbReference type="OrthoDB" id="9781342at2"/>
<name>A0A117UWF7_9SPHN</name>
<dbReference type="EMBL" id="LLZS01000003">
    <property type="protein sequence ID" value="KUR72146.1"/>
    <property type="molecule type" value="Genomic_DNA"/>
</dbReference>
<comment type="pathway">
    <text evidence="8">Sulfur metabolism; glutathione metabolism.</text>
</comment>
<dbReference type="AlphaFoldDB" id="A0A117UWF7"/>
<dbReference type="InterPro" id="IPR029055">
    <property type="entry name" value="Ntn_hydrolases_N"/>
</dbReference>
<feature type="binding site" evidence="7">
    <location>
        <begin position="452"/>
        <end position="453"/>
    </location>
    <ligand>
        <name>L-glutamate</name>
        <dbReference type="ChEBI" id="CHEBI:29985"/>
    </ligand>
</feature>
<feature type="binding site" evidence="7">
    <location>
        <begin position="399"/>
        <end position="401"/>
    </location>
    <ligand>
        <name>L-glutamate</name>
        <dbReference type="ChEBI" id="CHEBI:29985"/>
    </ligand>
</feature>
<dbReference type="PROSITE" id="PS00462">
    <property type="entry name" value="G_GLU_TRANSPEPTIDASE"/>
    <property type="match status" value="1"/>
</dbReference>
<evidence type="ECO:0000256" key="1">
    <source>
        <dbReference type="ARBA" id="ARBA00001049"/>
    </source>
</evidence>
<evidence type="ECO:0000256" key="8">
    <source>
        <dbReference type="RuleBase" id="RU368036"/>
    </source>
</evidence>
<keyword evidence="4 8" id="KW-0012">Acyltransferase</keyword>
<evidence type="ECO:0000313" key="11">
    <source>
        <dbReference type="Proteomes" id="UP000058012"/>
    </source>
</evidence>
<sequence length="580" mass="60642">MTNMTLRKSAIAALSAFALTATSLPVPLMAASQVPAGAEHGMVVSAHRLASDAGVEVLKEGGNAVDAAIAVAYALAVTFPEAGNIGGGGFMTVRLADGRTSFIDFRETAPAAATPTMYQDKAGKVIPLLSTRGHKAVAVPGTVAGLELARAKFATLPRARLMAPAISLARDGFVMDQGDATFLAEGAEDFARDPASAAIFLDSGKPFEKGHRFVQADLGRMLQLIADKGADAFYKGEIAEKIAASSKAHGGILTKADFAAYRAIERAPLECDYRGYHVISAPPPSSGGVVVCETLGILSAYPMGELGWHSAQNIHYLTEALRRAFHDRNVNLGDPGFVKADVAKLISPDYAASLRTGISADKATPSVSLGVPGQSHEGASTTHFSIVDAQGNAVSLTYTLNDWFGARVTADGTGILLNDEMDDFSSKPGAPNMYGLVEGTNNAIAPGKRPLSSMTPTIVTRDGKLFMVVGTPGGSHIPTGVLQVMLNVIDHGMTVTEATDAARIHAQWLPDVIFMEPNALSAETRAALEAKGHKLERMDYWNQVAAILVGGPALGKPPVGKDRLYGAIDPRLPVGSVAGY</sequence>
<dbReference type="SUPFAM" id="SSF56235">
    <property type="entry name" value="N-terminal nucleophile aminohydrolases (Ntn hydrolases)"/>
    <property type="match status" value="1"/>
</dbReference>
<gene>
    <name evidence="10" type="primary">ggt</name>
    <name evidence="10" type="ORF">AQZ52_02255</name>
</gene>
<dbReference type="GO" id="GO:0006751">
    <property type="term" value="P:glutathione catabolic process"/>
    <property type="evidence" value="ECO:0007669"/>
    <property type="project" value="UniProtKB-UniRule"/>
</dbReference>
<dbReference type="EC" id="2.3.2.2" evidence="8"/>
<keyword evidence="11" id="KW-1185">Reference proteome</keyword>
<keyword evidence="9" id="KW-0732">Signal</keyword>
<comment type="catalytic activity">
    <reaction evidence="1 8">
        <text>an S-substituted glutathione + H2O = an S-substituted L-cysteinylglycine + L-glutamate</text>
        <dbReference type="Rhea" id="RHEA:59468"/>
        <dbReference type="ChEBI" id="CHEBI:15377"/>
        <dbReference type="ChEBI" id="CHEBI:29985"/>
        <dbReference type="ChEBI" id="CHEBI:90779"/>
        <dbReference type="ChEBI" id="CHEBI:143103"/>
        <dbReference type="EC" id="3.4.19.13"/>
    </reaction>
</comment>
<comment type="catalytic activity">
    <reaction evidence="5 8">
        <text>an N-terminal (5-L-glutamyl)-[peptide] + an alpha-amino acid = 5-L-glutamyl amino acid + an N-terminal L-alpha-aminoacyl-[peptide]</text>
        <dbReference type="Rhea" id="RHEA:23904"/>
        <dbReference type="Rhea" id="RHEA-COMP:9780"/>
        <dbReference type="Rhea" id="RHEA-COMP:9795"/>
        <dbReference type="ChEBI" id="CHEBI:77644"/>
        <dbReference type="ChEBI" id="CHEBI:78597"/>
        <dbReference type="ChEBI" id="CHEBI:78599"/>
        <dbReference type="ChEBI" id="CHEBI:78608"/>
        <dbReference type="EC" id="2.3.2.2"/>
    </reaction>
</comment>
<dbReference type="GO" id="GO:0036374">
    <property type="term" value="F:glutathione hydrolase activity"/>
    <property type="evidence" value="ECO:0007669"/>
    <property type="project" value="UniProtKB-UniRule"/>
</dbReference>
<dbReference type="InterPro" id="IPR043137">
    <property type="entry name" value="GGT_ssub_C"/>
</dbReference>
<dbReference type="GO" id="GO:0006750">
    <property type="term" value="P:glutathione biosynthetic process"/>
    <property type="evidence" value="ECO:0007669"/>
    <property type="project" value="UniProtKB-KW"/>
</dbReference>
<dbReference type="RefSeq" id="WP_067906317.1">
    <property type="nucleotide sequence ID" value="NZ_KQ954244.1"/>
</dbReference>
<proteinExistence type="inferred from homology"/>
<dbReference type="PANTHER" id="PTHR43199">
    <property type="entry name" value="GLUTATHIONE HYDROLASE"/>
    <property type="match status" value="1"/>
</dbReference>
<evidence type="ECO:0000256" key="4">
    <source>
        <dbReference type="ARBA" id="ARBA00023315"/>
    </source>
</evidence>
<evidence type="ECO:0000256" key="3">
    <source>
        <dbReference type="ARBA" id="ARBA00009381"/>
    </source>
</evidence>
<dbReference type="PRINTS" id="PR01210">
    <property type="entry name" value="GGTRANSPTASE"/>
</dbReference>
<dbReference type="Gene3D" id="3.60.20.40">
    <property type="match status" value="1"/>
</dbReference>
<dbReference type="InterPro" id="IPR043138">
    <property type="entry name" value="GGT_lsub"/>
</dbReference>
<evidence type="ECO:0000256" key="9">
    <source>
        <dbReference type="SAM" id="SignalP"/>
    </source>
</evidence>
<accession>A0A117UWF7</accession>
<dbReference type="NCBIfam" id="TIGR00066">
    <property type="entry name" value="g_glut_trans"/>
    <property type="match status" value="1"/>
</dbReference>
<feature type="binding site" evidence="7">
    <location>
        <position position="474"/>
    </location>
    <ligand>
        <name>L-glutamate</name>
        <dbReference type="ChEBI" id="CHEBI:29985"/>
    </ligand>
</feature>
<evidence type="ECO:0000256" key="5">
    <source>
        <dbReference type="ARBA" id="ARBA00047417"/>
    </source>
</evidence>
<comment type="catalytic activity">
    <reaction evidence="2 8">
        <text>glutathione + H2O = L-cysteinylglycine + L-glutamate</text>
        <dbReference type="Rhea" id="RHEA:28807"/>
        <dbReference type="ChEBI" id="CHEBI:15377"/>
        <dbReference type="ChEBI" id="CHEBI:29985"/>
        <dbReference type="ChEBI" id="CHEBI:57925"/>
        <dbReference type="ChEBI" id="CHEBI:61694"/>
        <dbReference type="EC" id="3.4.19.13"/>
    </reaction>
</comment>
<evidence type="ECO:0000256" key="6">
    <source>
        <dbReference type="PIRSR" id="PIRSR600101-1"/>
    </source>
</evidence>
<dbReference type="PANTHER" id="PTHR43199:SF6">
    <property type="entry name" value="GLUTATHIONE HYDROLASE PROENZYME"/>
    <property type="match status" value="1"/>
</dbReference>
<reference evidence="10 11" key="1">
    <citation type="submission" date="2015-10" db="EMBL/GenBank/DDBJ databases">
        <title>Draft genome sequence of Novosphingobium fuchskuhlense DSM 25065 isolated from a surface water sample of the southwest basin of Lake Grosse Fuchskuhle.</title>
        <authorList>
            <person name="Ruckert C."/>
            <person name="Winkler A."/>
            <person name="Glaeser J."/>
            <person name="Grossart H.-P."/>
            <person name="Kalinowski J."/>
            <person name="Glaeser S."/>
        </authorList>
    </citation>
    <scope>NUCLEOTIDE SEQUENCE [LARGE SCALE GENOMIC DNA]</scope>
    <source>
        <strain evidence="10 11">FNE08-7</strain>
    </source>
</reference>
<comment type="similarity">
    <text evidence="3 8">Belongs to the gamma-glutamyltransferase family.</text>
</comment>
<dbReference type="InterPro" id="IPR000101">
    <property type="entry name" value="GGT_peptidase"/>
</dbReference>
<dbReference type="UniPathway" id="UPA00204"/>
<protein>
    <recommendedName>
        <fullName evidence="8">Glutathione hydrolase proenzyme</fullName>
        <ecNumber evidence="8">2.3.2.2</ecNumber>
        <ecNumber evidence="8">3.4.19.13</ecNumber>
    </recommendedName>
    <component>
        <recommendedName>
            <fullName evidence="8">Glutathione hydrolase large chain</fullName>
        </recommendedName>
    </component>
    <component>
        <recommendedName>
            <fullName evidence="8">Glutathione hydrolase small chain</fullName>
        </recommendedName>
    </component>
</protein>
<dbReference type="Pfam" id="PF01019">
    <property type="entry name" value="G_glu_transpept"/>
    <property type="match status" value="1"/>
</dbReference>
<keyword evidence="8 10" id="KW-0808">Transferase</keyword>
<dbReference type="Proteomes" id="UP000058012">
    <property type="component" value="Unassembled WGS sequence"/>
</dbReference>
<dbReference type="GO" id="GO:0103068">
    <property type="term" value="F:leukotriene C4 gamma-glutamyl transferase activity"/>
    <property type="evidence" value="ECO:0007669"/>
    <property type="project" value="UniProtKB-EC"/>
</dbReference>
<feature type="binding site" evidence="7">
    <location>
        <position position="106"/>
    </location>
    <ligand>
        <name>L-glutamate</name>
        <dbReference type="ChEBI" id="CHEBI:29985"/>
    </ligand>
</feature>
<organism evidence="10 11">
    <name type="scientific">Novosphingobium fuchskuhlense</name>
    <dbReference type="NCBI Taxonomy" id="1117702"/>
    <lineage>
        <taxon>Bacteria</taxon>
        <taxon>Pseudomonadati</taxon>
        <taxon>Pseudomonadota</taxon>
        <taxon>Alphaproteobacteria</taxon>
        <taxon>Sphingomonadales</taxon>
        <taxon>Sphingomonadaceae</taxon>
        <taxon>Novosphingobium</taxon>
    </lineage>
</organism>
<dbReference type="STRING" id="1117702.AQZ52_02255"/>
<dbReference type="Gene3D" id="1.10.246.130">
    <property type="match status" value="1"/>
</dbReference>
<keyword evidence="8" id="KW-0865">Zymogen</keyword>
<keyword evidence="8" id="KW-0378">Hydrolase</keyword>
<evidence type="ECO:0000256" key="2">
    <source>
        <dbReference type="ARBA" id="ARBA00001089"/>
    </source>
</evidence>
<dbReference type="InterPro" id="IPR051792">
    <property type="entry name" value="GGT_bact"/>
</dbReference>